<dbReference type="Pfam" id="PF00005">
    <property type="entry name" value="ABC_tran"/>
    <property type="match status" value="1"/>
</dbReference>
<dbReference type="GO" id="GO:0005524">
    <property type="term" value="F:ATP binding"/>
    <property type="evidence" value="ECO:0007669"/>
    <property type="project" value="UniProtKB-KW"/>
</dbReference>
<dbReference type="InterPro" id="IPR003439">
    <property type="entry name" value="ABC_transporter-like_ATP-bd"/>
</dbReference>
<name>A0AAE9H1F8_9NEIS</name>
<evidence type="ECO:0000256" key="3">
    <source>
        <dbReference type="ARBA" id="ARBA00022475"/>
    </source>
</evidence>
<dbReference type="GO" id="GO:0015807">
    <property type="term" value="P:L-amino acid transport"/>
    <property type="evidence" value="ECO:0007669"/>
    <property type="project" value="TreeGrafter"/>
</dbReference>
<dbReference type="PANTHER" id="PTHR43820">
    <property type="entry name" value="HIGH-AFFINITY BRANCHED-CHAIN AMINO ACID TRANSPORT ATP-BINDING PROTEIN LIVF"/>
    <property type="match status" value="1"/>
</dbReference>
<organism evidence="9 11">
    <name type="scientific">Uruburuella suis</name>
    <dbReference type="NCBI Taxonomy" id="252130"/>
    <lineage>
        <taxon>Bacteria</taxon>
        <taxon>Pseudomonadati</taxon>
        <taxon>Pseudomonadota</taxon>
        <taxon>Betaproteobacteria</taxon>
        <taxon>Neisseriales</taxon>
        <taxon>Neisseriaceae</taxon>
        <taxon>Uruburuella</taxon>
    </lineage>
</organism>
<keyword evidence="3" id="KW-1003">Cell membrane</keyword>
<dbReference type="InterPro" id="IPR052156">
    <property type="entry name" value="BCAA_Transport_ATP-bd_LivF"/>
</dbReference>
<dbReference type="Gene3D" id="3.40.50.300">
    <property type="entry name" value="P-loop containing nucleotide triphosphate hydrolases"/>
    <property type="match status" value="1"/>
</dbReference>
<dbReference type="CDD" id="cd03224">
    <property type="entry name" value="ABC_TM1139_LivF_branched"/>
    <property type="match status" value="1"/>
</dbReference>
<dbReference type="InterPro" id="IPR017780">
    <property type="entry name" value="ABC_transptr_urea_ATP-bd_UrtE"/>
</dbReference>
<evidence type="ECO:0000259" key="7">
    <source>
        <dbReference type="PROSITE" id="PS50893"/>
    </source>
</evidence>
<reference evidence="8 10" key="1">
    <citation type="submission" date="2019-03" db="EMBL/GenBank/DDBJ databases">
        <title>Genomic Encyclopedia of Type Strains, Phase IV (KMG-IV): sequencing the most valuable type-strain genomes for metagenomic binning, comparative biology and taxonomic classification.</title>
        <authorList>
            <person name="Goeker M."/>
        </authorList>
    </citation>
    <scope>NUCLEOTIDE SEQUENCE [LARGE SCALE GENOMIC DNA]</scope>
    <source>
        <strain evidence="8 10">DSM 17474</strain>
    </source>
</reference>
<dbReference type="PROSITE" id="PS50893">
    <property type="entry name" value="ABC_TRANSPORTER_2"/>
    <property type="match status" value="1"/>
</dbReference>
<dbReference type="Proteomes" id="UP000294721">
    <property type="component" value="Unassembled WGS sequence"/>
</dbReference>
<sequence>MLTIENLNQSYGQSHILHNISFTAPEKACTCIIGRNGVGKTTLLKAIMGQVAAQADTLKYGNIDLLKQRPEKRPYHGIAYVPQGRQIFSQLTVEDNLKIGLPVHNKRSNERTRNVPEMIYELFPVLFDMKQRRGGDLSGGQQQQLAIGRALVLNPGLLILDEPTEGIQPNIVDDITKVIRRLNQEWGLTVLVVEQKLHLINLLADHFVLIERGHCVAKGRGNELTEELIQTYLSV</sequence>
<dbReference type="Proteomes" id="UP000829756">
    <property type="component" value="Chromosome"/>
</dbReference>
<dbReference type="InterPro" id="IPR027417">
    <property type="entry name" value="P-loop_NTPase"/>
</dbReference>
<dbReference type="NCBIfam" id="TIGR03410">
    <property type="entry name" value="urea_trans_UrtE"/>
    <property type="match status" value="1"/>
</dbReference>
<dbReference type="GO" id="GO:0016887">
    <property type="term" value="F:ATP hydrolysis activity"/>
    <property type="evidence" value="ECO:0007669"/>
    <property type="project" value="InterPro"/>
</dbReference>
<protein>
    <submittedName>
        <fullName evidence="8">Amino acid/amide ABC transporter ATP-binding protein 2 (HAAT family)</fullName>
    </submittedName>
    <submittedName>
        <fullName evidence="9">Urea ABC transporter ATP-binding subunit UrtE</fullName>
    </submittedName>
</protein>
<dbReference type="AlphaFoldDB" id="A0AAE9H1F8"/>
<keyword evidence="5 9" id="KW-0067">ATP-binding</keyword>
<keyword evidence="10" id="KW-1185">Reference proteome</keyword>
<gene>
    <name evidence="9" type="primary">urtE</name>
    <name evidence="8" type="ORF">EV680_10963</name>
    <name evidence="9" type="ORF">LVJ78_01185</name>
</gene>
<keyword evidence="4" id="KW-0547">Nucleotide-binding</keyword>
<evidence type="ECO:0000256" key="1">
    <source>
        <dbReference type="ARBA" id="ARBA00005417"/>
    </source>
</evidence>
<dbReference type="SMART" id="SM00382">
    <property type="entry name" value="AAA"/>
    <property type="match status" value="1"/>
</dbReference>
<accession>A0AAE9H1F8</accession>
<evidence type="ECO:0000256" key="2">
    <source>
        <dbReference type="ARBA" id="ARBA00022448"/>
    </source>
</evidence>
<dbReference type="GO" id="GO:0015658">
    <property type="term" value="F:branched-chain amino acid transmembrane transporter activity"/>
    <property type="evidence" value="ECO:0007669"/>
    <property type="project" value="TreeGrafter"/>
</dbReference>
<evidence type="ECO:0000313" key="10">
    <source>
        <dbReference type="Proteomes" id="UP000294721"/>
    </source>
</evidence>
<evidence type="ECO:0000313" key="9">
    <source>
        <dbReference type="EMBL" id="UOO79674.1"/>
    </source>
</evidence>
<dbReference type="InterPro" id="IPR003593">
    <property type="entry name" value="AAA+_ATPase"/>
</dbReference>
<keyword evidence="6" id="KW-0029">Amino-acid transport</keyword>
<dbReference type="EMBL" id="CP091507">
    <property type="protein sequence ID" value="UOO79674.1"/>
    <property type="molecule type" value="Genomic_DNA"/>
</dbReference>
<dbReference type="EMBL" id="SLXE01000009">
    <property type="protein sequence ID" value="TCP06970.1"/>
    <property type="molecule type" value="Genomic_DNA"/>
</dbReference>
<dbReference type="PANTHER" id="PTHR43820:SF5">
    <property type="entry name" value="HIGH-AFFINITY BRANCHED-CHAIN AMINO ACID TRANSPORT ATP-BINDING PROTEIN"/>
    <property type="match status" value="1"/>
</dbReference>
<reference evidence="9" key="2">
    <citation type="submission" date="2021-12" db="EMBL/GenBank/DDBJ databases">
        <authorList>
            <person name="Veyrier F.J."/>
        </authorList>
    </citation>
    <scope>NUCLEOTIDE SEQUENCE</scope>
    <source>
        <strain evidence="9">1258/02</strain>
    </source>
</reference>
<feature type="domain" description="ABC transporter" evidence="7">
    <location>
        <begin position="2"/>
        <end position="235"/>
    </location>
</feature>
<comment type="similarity">
    <text evidence="1">Belongs to the ABC transporter superfamily.</text>
</comment>
<proteinExistence type="inferred from homology"/>
<evidence type="ECO:0000256" key="5">
    <source>
        <dbReference type="ARBA" id="ARBA00022840"/>
    </source>
</evidence>
<evidence type="ECO:0000256" key="4">
    <source>
        <dbReference type="ARBA" id="ARBA00022741"/>
    </source>
</evidence>
<reference evidence="9" key="3">
    <citation type="journal article" date="2022" name="Res Sq">
        <title>Evolution of multicellular longitudinally dividing oral cavity symbionts (Neisseriaceae).</title>
        <authorList>
            <person name="Nyongesa S."/>
            <person name="Weber P."/>
            <person name="Bernet E."/>
            <person name="Pullido F."/>
            <person name="Nieckarz M."/>
            <person name="Delaby M."/>
            <person name="Nieves C."/>
            <person name="Viehboeck T."/>
            <person name="Krause N."/>
            <person name="Rivera-Millot A."/>
            <person name="Nakamura A."/>
            <person name="Vischer N."/>
            <person name="VanNieuwenhze M."/>
            <person name="Brun Y."/>
            <person name="Cava F."/>
            <person name="Bulgheresi S."/>
            <person name="Veyrier F."/>
        </authorList>
    </citation>
    <scope>NUCLEOTIDE SEQUENCE</scope>
    <source>
        <strain evidence="9">1258/02</strain>
    </source>
</reference>
<evidence type="ECO:0000313" key="11">
    <source>
        <dbReference type="Proteomes" id="UP000829756"/>
    </source>
</evidence>
<dbReference type="SUPFAM" id="SSF52540">
    <property type="entry name" value="P-loop containing nucleoside triphosphate hydrolases"/>
    <property type="match status" value="1"/>
</dbReference>
<evidence type="ECO:0000256" key="6">
    <source>
        <dbReference type="ARBA" id="ARBA00022970"/>
    </source>
</evidence>
<dbReference type="KEGG" id="usu:LVJ78_01185"/>
<keyword evidence="3" id="KW-0472">Membrane</keyword>
<keyword evidence="2" id="KW-0813">Transport</keyword>
<evidence type="ECO:0000313" key="8">
    <source>
        <dbReference type="EMBL" id="TCP06970.1"/>
    </source>
</evidence>
<dbReference type="RefSeq" id="WP_132953602.1">
    <property type="nucleotide sequence ID" value="NZ_CP091507.1"/>
</dbReference>